<dbReference type="NCBIfam" id="TIGR00092">
    <property type="entry name" value="redox-regulated ATPase YchF"/>
    <property type="match status" value="1"/>
</dbReference>
<proteinExistence type="predicted"/>
<dbReference type="PROSITE" id="PS51880">
    <property type="entry name" value="TGS"/>
    <property type="match status" value="1"/>
</dbReference>
<keyword evidence="3" id="KW-0547">Nucleotide-binding</keyword>
<organism evidence="8">
    <name type="scientific">uncultured bacterium</name>
    <name type="common">gcode 4</name>
    <dbReference type="NCBI Taxonomy" id="1234023"/>
    <lineage>
        <taxon>Bacteria</taxon>
        <taxon>environmental samples</taxon>
    </lineage>
</organism>
<evidence type="ECO:0000313" key="8">
    <source>
        <dbReference type="EMBL" id="EKD24635.1"/>
    </source>
</evidence>
<dbReference type="GO" id="GO:0005525">
    <property type="term" value="F:GTP binding"/>
    <property type="evidence" value="ECO:0007669"/>
    <property type="project" value="InterPro"/>
</dbReference>
<dbReference type="InterPro" id="IPR004396">
    <property type="entry name" value="ATPase_YchF/OLA1"/>
</dbReference>
<dbReference type="InterPro" id="IPR031167">
    <property type="entry name" value="G_OBG"/>
</dbReference>
<feature type="domain" description="OBG-type G" evidence="6">
    <location>
        <begin position="1"/>
        <end position="257"/>
    </location>
</feature>
<dbReference type="Pfam" id="PF06071">
    <property type="entry name" value="YchF-GTPase_C"/>
    <property type="match status" value="1"/>
</dbReference>
<dbReference type="FunFam" id="3.10.20.30:FF:000001">
    <property type="entry name" value="Ribosome-binding ATPase YchF"/>
    <property type="match status" value="1"/>
</dbReference>
<keyword evidence="5" id="KW-0460">Magnesium</keyword>
<sequence length="369" mass="41926">MRIGIVWMPNIGKSTLFNALTKSYAAPAENFPFCTINPNVGIVDVKDARVDVLGEMGHSKKKIYSHIEFVDIAGLVKWASKGEWLGNKFLSHIREVDAIVQVLRYFKDSEVVHVEWGVDPMRDVEIINTELIFADLEVIDRILPNLAKKTKVGKGSKEEVRIVEILMEIQTALLQGKIAHNIKARLSKDDQKLIKSYNFLTTKPIVYAINIGQDDIPRAHEIANEFMIKLESPVCIVCAKLESEMMDMSNEDKDEFIRELLDMDKVTHIPTLDDLIKLGFEKVGLMYYFTTGEIETRSWTTPIGSTAPQAAGAIHTDFEKWFIKAEVVKYNDLVAQGSWVKAKEKWLVKLEGKEYIVQDGDCIIFKFNV</sequence>
<dbReference type="InterPro" id="IPR012676">
    <property type="entry name" value="TGS-like"/>
</dbReference>
<dbReference type="GO" id="GO:0016887">
    <property type="term" value="F:ATP hydrolysis activity"/>
    <property type="evidence" value="ECO:0007669"/>
    <property type="project" value="InterPro"/>
</dbReference>
<dbReference type="AlphaFoldDB" id="K1X3P1"/>
<evidence type="ECO:0008006" key="9">
    <source>
        <dbReference type="Google" id="ProtNLM"/>
    </source>
</evidence>
<dbReference type="InterPro" id="IPR006073">
    <property type="entry name" value="GTP-bd"/>
</dbReference>
<dbReference type="PIRSF" id="PIRSF006641">
    <property type="entry name" value="CHP00092"/>
    <property type="match status" value="1"/>
</dbReference>
<dbReference type="InterPro" id="IPR004095">
    <property type="entry name" value="TGS"/>
</dbReference>
<dbReference type="Gene3D" id="1.10.150.300">
    <property type="entry name" value="TGS-like domain"/>
    <property type="match status" value="1"/>
</dbReference>
<dbReference type="PANTHER" id="PTHR23305">
    <property type="entry name" value="OBG GTPASE FAMILY"/>
    <property type="match status" value="1"/>
</dbReference>
<dbReference type="GO" id="GO:0005524">
    <property type="term" value="F:ATP binding"/>
    <property type="evidence" value="ECO:0007669"/>
    <property type="project" value="UniProtKB-KW"/>
</dbReference>
<dbReference type="SUPFAM" id="SSF81271">
    <property type="entry name" value="TGS-like"/>
    <property type="match status" value="1"/>
</dbReference>
<dbReference type="Gene3D" id="3.10.20.30">
    <property type="match status" value="1"/>
</dbReference>
<evidence type="ECO:0000259" key="7">
    <source>
        <dbReference type="PROSITE" id="PS51880"/>
    </source>
</evidence>
<comment type="caution">
    <text evidence="8">The sequence shown here is derived from an EMBL/GenBank/DDBJ whole genome shotgun (WGS) entry which is preliminary data.</text>
</comment>
<dbReference type="InterPro" id="IPR013029">
    <property type="entry name" value="YchF_C"/>
</dbReference>
<dbReference type="EMBL" id="AMFJ01036187">
    <property type="protein sequence ID" value="EKD24635.1"/>
    <property type="molecule type" value="Genomic_DNA"/>
</dbReference>
<evidence type="ECO:0000256" key="3">
    <source>
        <dbReference type="ARBA" id="ARBA00022741"/>
    </source>
</evidence>
<evidence type="ECO:0000259" key="6">
    <source>
        <dbReference type="PROSITE" id="PS51710"/>
    </source>
</evidence>
<dbReference type="InterPro" id="IPR023192">
    <property type="entry name" value="TGS-like_dom_sf"/>
</dbReference>
<evidence type="ECO:0000256" key="2">
    <source>
        <dbReference type="ARBA" id="ARBA00022723"/>
    </source>
</evidence>
<dbReference type="CDD" id="cd01900">
    <property type="entry name" value="YchF"/>
    <property type="match status" value="1"/>
</dbReference>
<dbReference type="GO" id="GO:0046872">
    <property type="term" value="F:metal ion binding"/>
    <property type="evidence" value="ECO:0007669"/>
    <property type="project" value="UniProtKB-KW"/>
</dbReference>
<name>K1X3P1_9BACT</name>
<evidence type="ECO:0000256" key="5">
    <source>
        <dbReference type="ARBA" id="ARBA00022842"/>
    </source>
</evidence>
<dbReference type="InterPro" id="IPR027417">
    <property type="entry name" value="P-loop_NTPase"/>
</dbReference>
<keyword evidence="4" id="KW-0067">ATP-binding</keyword>
<dbReference type="Pfam" id="PF01926">
    <property type="entry name" value="MMR_HSR1"/>
    <property type="match status" value="1"/>
</dbReference>
<accession>K1X3P1</accession>
<dbReference type="PROSITE" id="PS51710">
    <property type="entry name" value="G_OBG"/>
    <property type="match status" value="1"/>
</dbReference>
<dbReference type="InterPro" id="IPR012675">
    <property type="entry name" value="Beta-grasp_dom_sf"/>
</dbReference>
<dbReference type="GO" id="GO:0005737">
    <property type="term" value="C:cytoplasm"/>
    <property type="evidence" value="ECO:0007669"/>
    <property type="project" value="TreeGrafter"/>
</dbReference>
<dbReference type="FunFam" id="1.10.150.300:FF:000001">
    <property type="entry name" value="Ribosome-binding ATPase YchF"/>
    <property type="match status" value="1"/>
</dbReference>
<dbReference type="Gene3D" id="3.40.50.300">
    <property type="entry name" value="P-loop containing nucleotide triphosphate hydrolases"/>
    <property type="match status" value="1"/>
</dbReference>
<dbReference type="PRINTS" id="PR00326">
    <property type="entry name" value="GTP1OBG"/>
</dbReference>
<dbReference type="InterPro" id="IPR041706">
    <property type="entry name" value="YchF_N"/>
</dbReference>
<feature type="domain" description="TGS" evidence="7">
    <location>
        <begin position="284"/>
        <end position="367"/>
    </location>
</feature>
<comment type="cofactor">
    <cofactor evidence="1">
        <name>Mg(2+)</name>
        <dbReference type="ChEBI" id="CHEBI:18420"/>
    </cofactor>
</comment>
<keyword evidence="2" id="KW-0479">Metal-binding</keyword>
<evidence type="ECO:0000256" key="1">
    <source>
        <dbReference type="ARBA" id="ARBA00001946"/>
    </source>
</evidence>
<reference evidence="8" key="1">
    <citation type="journal article" date="2012" name="Science">
        <title>Fermentation, hydrogen, and sulfur metabolism in multiple uncultivated bacterial phyla.</title>
        <authorList>
            <person name="Wrighton K.C."/>
            <person name="Thomas B.C."/>
            <person name="Sharon I."/>
            <person name="Miller C.S."/>
            <person name="Castelle C.J."/>
            <person name="VerBerkmoes N.C."/>
            <person name="Wilkins M.J."/>
            <person name="Hettich R.L."/>
            <person name="Lipton M.S."/>
            <person name="Williams K.H."/>
            <person name="Long P.E."/>
            <person name="Banfield J.F."/>
        </authorList>
    </citation>
    <scope>NUCLEOTIDE SEQUENCE [LARGE SCALE GENOMIC DNA]</scope>
</reference>
<gene>
    <name evidence="8" type="ORF">ACD_80C00180G0009</name>
</gene>
<dbReference type="PANTHER" id="PTHR23305:SF18">
    <property type="entry name" value="OBG-TYPE G DOMAIN-CONTAINING PROTEIN"/>
    <property type="match status" value="1"/>
</dbReference>
<protein>
    <recommendedName>
        <fullName evidence="9">Ribosome-binding ATPase YchF</fullName>
    </recommendedName>
</protein>
<evidence type="ECO:0000256" key="4">
    <source>
        <dbReference type="ARBA" id="ARBA00022840"/>
    </source>
</evidence>
<dbReference type="SUPFAM" id="SSF52540">
    <property type="entry name" value="P-loop containing nucleoside triphosphate hydrolases"/>
    <property type="match status" value="1"/>
</dbReference>